<evidence type="ECO:0000313" key="6">
    <source>
        <dbReference type="Proteomes" id="UP000053095"/>
    </source>
</evidence>
<sequence length="567" mass="62391">MHNLLTASVILLAVIAETLALSSNVAGEPKVHIKNGTITGKRVDSYGQDLFLGIPFAQPPVGELRFELPQPLNYTWEIPFNASSYGPMCINYPVALPMDPTDIKYAQSEDCLSLNVVRPTGTTKESRLPVLVYIYGGGWQEGGTGDGRYNTSYMVQSSVQMGQPTIMVTMNYRLSGWGFLAGDDVRGQGLLNLALHDQRLALAWIQENIEAFGGDRKRVPIQGESVGAHSVGFHMLAYGGRDDGLFQAAVCESGGPWYMGTYTSAVDSEKNYQTLLAATNCTDAHNTVACLRSAPFDVLNSTFAKLPFLAVVDGALIPEFNSIALAKGNFVKVPLLIGANTDEGKLFAGYGVNTTDEFKTFIETATYLRTTKKETVDLLLDAYPYPGLNSTHGQSDDTLEPPAPYGAQFARVARYIGDAMFTAGRRYTCEIWAQHGLPCYSYRFNTVPANTDVVTLGATHFEEVAFVFNNVIGTGMDSSPFAVTPSSREQRYRQLGQLMSRMWISFAGTHSPNNHRIESFNTTWPKYTLDSPKNMVFDGNITSFVEDDNWRIEALNLIIDRALDYSR</sequence>
<keyword evidence="2" id="KW-0378">Hydrolase</keyword>
<comment type="similarity">
    <text evidence="1">Belongs to the type-B carboxylesterase/lipase family.</text>
</comment>
<feature type="signal peptide" evidence="3">
    <location>
        <begin position="1"/>
        <end position="20"/>
    </location>
</feature>
<dbReference type="InterPro" id="IPR050654">
    <property type="entry name" value="AChE-related_enzymes"/>
</dbReference>
<evidence type="ECO:0000256" key="2">
    <source>
        <dbReference type="ARBA" id="ARBA00022801"/>
    </source>
</evidence>
<keyword evidence="6" id="KW-1185">Reference proteome</keyword>
<evidence type="ECO:0000256" key="3">
    <source>
        <dbReference type="SAM" id="SignalP"/>
    </source>
</evidence>
<dbReference type="Pfam" id="PF00135">
    <property type="entry name" value="COesterase"/>
    <property type="match status" value="1"/>
</dbReference>
<dbReference type="Gene3D" id="3.40.50.1820">
    <property type="entry name" value="alpha/beta hydrolase"/>
    <property type="match status" value="1"/>
</dbReference>
<name>A0A510NWK9_TALPI</name>
<dbReference type="AlphaFoldDB" id="A0A510NWK9"/>
<evidence type="ECO:0000259" key="4">
    <source>
        <dbReference type="Pfam" id="PF00135"/>
    </source>
</evidence>
<dbReference type="SUPFAM" id="SSF53474">
    <property type="entry name" value="alpha/beta-Hydrolases"/>
    <property type="match status" value="1"/>
</dbReference>
<dbReference type="PANTHER" id="PTHR43918:SF4">
    <property type="entry name" value="CARBOXYLIC ESTER HYDROLASE"/>
    <property type="match status" value="1"/>
</dbReference>
<feature type="domain" description="Carboxylesterase type B" evidence="4">
    <location>
        <begin position="28"/>
        <end position="536"/>
    </location>
</feature>
<feature type="chain" id="PRO_5021748012" description="Carboxylesterase type B domain-containing protein" evidence="3">
    <location>
        <begin position="21"/>
        <end position="567"/>
    </location>
</feature>
<reference evidence="6" key="1">
    <citation type="journal article" date="2015" name="Genome Announc.">
        <title>Draft genome sequence of Talaromyces cellulolyticus strain Y-94, a source of lignocellulosic biomass-degrading enzymes.</title>
        <authorList>
            <person name="Fujii T."/>
            <person name="Koike H."/>
            <person name="Sawayama S."/>
            <person name="Yano S."/>
            <person name="Inoue H."/>
        </authorList>
    </citation>
    <scope>NUCLEOTIDE SEQUENCE [LARGE SCALE GENOMIC DNA]</scope>
    <source>
        <strain evidence="6">Y-94</strain>
    </source>
</reference>
<dbReference type="InterPro" id="IPR002018">
    <property type="entry name" value="CarbesteraseB"/>
</dbReference>
<organism evidence="5 6">
    <name type="scientific">Talaromyces pinophilus</name>
    <name type="common">Penicillium pinophilum</name>
    <dbReference type="NCBI Taxonomy" id="128442"/>
    <lineage>
        <taxon>Eukaryota</taxon>
        <taxon>Fungi</taxon>
        <taxon>Dikarya</taxon>
        <taxon>Ascomycota</taxon>
        <taxon>Pezizomycotina</taxon>
        <taxon>Eurotiomycetes</taxon>
        <taxon>Eurotiomycetidae</taxon>
        <taxon>Eurotiales</taxon>
        <taxon>Trichocomaceae</taxon>
        <taxon>Talaromyces</taxon>
        <taxon>Talaromyces sect. Talaromyces</taxon>
    </lineage>
</organism>
<dbReference type="Proteomes" id="UP000053095">
    <property type="component" value="Unassembled WGS sequence"/>
</dbReference>
<dbReference type="PANTHER" id="PTHR43918">
    <property type="entry name" value="ACETYLCHOLINESTERASE"/>
    <property type="match status" value="1"/>
</dbReference>
<proteinExistence type="inferred from homology"/>
<evidence type="ECO:0000313" key="5">
    <source>
        <dbReference type="EMBL" id="GAM36641.1"/>
    </source>
</evidence>
<gene>
    <name evidence="5" type="ORF">TCE0_018f05883</name>
</gene>
<keyword evidence="3" id="KW-0732">Signal</keyword>
<accession>A0A510NWK9</accession>
<protein>
    <recommendedName>
        <fullName evidence="4">Carboxylesterase type B domain-containing protein</fullName>
    </recommendedName>
</protein>
<dbReference type="GO" id="GO:0052689">
    <property type="term" value="F:carboxylic ester hydrolase activity"/>
    <property type="evidence" value="ECO:0007669"/>
    <property type="project" value="TreeGrafter"/>
</dbReference>
<evidence type="ECO:0000256" key="1">
    <source>
        <dbReference type="ARBA" id="ARBA00005964"/>
    </source>
</evidence>
<dbReference type="EMBL" id="DF933814">
    <property type="protein sequence ID" value="GAM36641.1"/>
    <property type="molecule type" value="Genomic_DNA"/>
</dbReference>
<dbReference type="InterPro" id="IPR029058">
    <property type="entry name" value="AB_hydrolase_fold"/>
</dbReference>